<dbReference type="InterPro" id="IPR029060">
    <property type="entry name" value="PIN-like_dom_sf"/>
</dbReference>
<name>A0A429GGY8_9CREN</name>
<accession>A0A429GGY8</accession>
<keyword evidence="1" id="KW-0460">Magnesium</keyword>
<feature type="domain" description="PIN" evidence="2">
    <location>
        <begin position="28"/>
        <end position="154"/>
    </location>
</feature>
<evidence type="ECO:0000259" key="2">
    <source>
        <dbReference type="Pfam" id="PF01850"/>
    </source>
</evidence>
<dbReference type="CDD" id="cd09873">
    <property type="entry name" value="PIN_Pae0151-like"/>
    <property type="match status" value="1"/>
</dbReference>
<protein>
    <submittedName>
        <fullName evidence="3">PIN domain-containing protein</fullName>
    </submittedName>
</protein>
<organism evidence="3 4">
    <name type="scientific">Candidatus Methanodesulfokora washburnensis</name>
    <dbReference type="NCBI Taxonomy" id="2478471"/>
    <lineage>
        <taxon>Archaea</taxon>
        <taxon>Thermoproteota</taxon>
        <taxon>Candidatus Korarchaeia</taxon>
        <taxon>Candidatus Korarchaeia incertae sedis</taxon>
        <taxon>Candidatus Methanodesulfokora</taxon>
    </lineage>
</organism>
<dbReference type="PANTHER" id="PTHR35901">
    <property type="entry name" value="RIBONUCLEASE VAPC3"/>
    <property type="match status" value="1"/>
</dbReference>
<proteinExistence type="predicted"/>
<dbReference type="InterPro" id="IPR002716">
    <property type="entry name" value="PIN_dom"/>
</dbReference>
<evidence type="ECO:0000256" key="1">
    <source>
        <dbReference type="ARBA" id="ARBA00022842"/>
    </source>
</evidence>
<dbReference type="Gene3D" id="3.40.50.1010">
    <property type="entry name" value="5'-nuclease"/>
    <property type="match status" value="1"/>
</dbReference>
<keyword evidence="4" id="KW-1185">Reference proteome</keyword>
<reference evidence="3 4" key="1">
    <citation type="submission" date="2018-10" db="EMBL/GenBank/DDBJ databases">
        <title>Co-occurring genomic capacity for anaerobic methane metabolism and dissimilatory sulfite reduction discovered in the Korarchaeota.</title>
        <authorList>
            <person name="Mckay L.J."/>
            <person name="Dlakic M."/>
            <person name="Fields M.W."/>
            <person name="Delmont T.O."/>
            <person name="Eren A.M."/>
            <person name="Jay Z.J."/>
            <person name="Klingelsmith K.B."/>
            <person name="Rusch D.B."/>
            <person name="Inskeep W.P."/>
        </authorList>
    </citation>
    <scope>NUCLEOTIDE SEQUENCE [LARGE SCALE GENOMIC DNA]</scope>
    <source>
        <strain evidence="3 4">MDKW</strain>
    </source>
</reference>
<gene>
    <name evidence="3" type="ORF">D6D85_11705</name>
</gene>
<dbReference type="AlphaFoldDB" id="A0A429GGY8"/>
<evidence type="ECO:0000313" key="3">
    <source>
        <dbReference type="EMBL" id="RSN73035.1"/>
    </source>
</evidence>
<sequence>MKDRKACCSKGIYKQNNKGDEGDPLTVYVVDASVASRFLLVEDLSEEAKLVLEGFLEGKFDLRAPKLAIYEVGNTLWKAARQGFISQKEAVQKFSYFLGLKIGSIELDEREYEEVLEWSIERNATYYDSMYVMASKKIGAILLTADDDLYEKAKGEIPALHLRNYRKYK</sequence>
<dbReference type="Pfam" id="PF01850">
    <property type="entry name" value="PIN"/>
    <property type="match status" value="1"/>
</dbReference>
<evidence type="ECO:0000313" key="4">
    <source>
        <dbReference type="Proteomes" id="UP000277582"/>
    </source>
</evidence>
<dbReference type="Proteomes" id="UP000277582">
    <property type="component" value="Unassembled WGS sequence"/>
</dbReference>
<dbReference type="SUPFAM" id="SSF88723">
    <property type="entry name" value="PIN domain-like"/>
    <property type="match status" value="1"/>
</dbReference>
<dbReference type="InterPro" id="IPR044153">
    <property type="entry name" value="PIN_Pae0151-like"/>
</dbReference>
<dbReference type="EMBL" id="RCOS01000130">
    <property type="protein sequence ID" value="RSN73035.1"/>
    <property type="molecule type" value="Genomic_DNA"/>
</dbReference>
<dbReference type="PANTHER" id="PTHR35901:SF1">
    <property type="entry name" value="EXONUCLEASE VAPC9"/>
    <property type="match status" value="1"/>
</dbReference>
<dbReference type="InterPro" id="IPR051619">
    <property type="entry name" value="TypeII_TA_RNase_PINc/VapC"/>
</dbReference>
<comment type="caution">
    <text evidence="3">The sequence shown here is derived from an EMBL/GenBank/DDBJ whole genome shotgun (WGS) entry which is preliminary data.</text>
</comment>